<dbReference type="Proteomes" id="UP000663828">
    <property type="component" value="Unassembled WGS sequence"/>
</dbReference>
<dbReference type="EMBL" id="CAJNOR010000840">
    <property type="protein sequence ID" value="CAF1019059.1"/>
    <property type="molecule type" value="Genomic_DNA"/>
</dbReference>
<name>A0A814I4N1_ADIRI</name>
<organism evidence="7 8">
    <name type="scientific">Adineta ricciae</name>
    <name type="common">Rotifer</name>
    <dbReference type="NCBI Taxonomy" id="249248"/>
    <lineage>
        <taxon>Eukaryota</taxon>
        <taxon>Metazoa</taxon>
        <taxon>Spiralia</taxon>
        <taxon>Gnathifera</taxon>
        <taxon>Rotifera</taxon>
        <taxon>Eurotatoria</taxon>
        <taxon>Bdelloidea</taxon>
        <taxon>Adinetida</taxon>
        <taxon>Adinetidae</taxon>
        <taxon>Adineta</taxon>
    </lineage>
</organism>
<dbReference type="InterPro" id="IPR016024">
    <property type="entry name" value="ARM-type_fold"/>
</dbReference>
<evidence type="ECO:0000256" key="4">
    <source>
        <dbReference type="ARBA" id="ARBA00022927"/>
    </source>
</evidence>
<comment type="similarity">
    <text evidence="2">Belongs to the adaptor complexes large subunit family.</text>
</comment>
<evidence type="ECO:0000256" key="5">
    <source>
        <dbReference type="ARBA" id="ARBA00023136"/>
    </source>
</evidence>
<dbReference type="InterPro" id="IPR011989">
    <property type="entry name" value="ARM-like"/>
</dbReference>
<keyword evidence="4" id="KW-0653">Protein transport</keyword>
<evidence type="ECO:0000256" key="2">
    <source>
        <dbReference type="ARBA" id="ARBA00006613"/>
    </source>
</evidence>
<feature type="non-terminal residue" evidence="7">
    <location>
        <position position="1"/>
    </location>
</feature>
<dbReference type="InterPro" id="IPR002553">
    <property type="entry name" value="Clathrin/coatomer_adapt-like_N"/>
</dbReference>
<dbReference type="SUPFAM" id="SSF48371">
    <property type="entry name" value="ARM repeat"/>
    <property type="match status" value="1"/>
</dbReference>
<keyword evidence="5" id="KW-0472">Membrane</keyword>
<accession>A0A814I4N1</accession>
<dbReference type="GO" id="GO:0016192">
    <property type="term" value="P:vesicle-mediated transport"/>
    <property type="evidence" value="ECO:0007669"/>
    <property type="project" value="InterPro"/>
</dbReference>
<gene>
    <name evidence="7" type="ORF">XAT740_LOCUS14133</name>
</gene>
<dbReference type="GO" id="GO:0030117">
    <property type="term" value="C:membrane coat"/>
    <property type="evidence" value="ECO:0007669"/>
    <property type="project" value="InterPro"/>
</dbReference>
<dbReference type="Gene3D" id="1.25.10.10">
    <property type="entry name" value="Leucine-rich Repeat Variant"/>
    <property type="match status" value="1"/>
</dbReference>
<dbReference type="AlphaFoldDB" id="A0A814I4N1"/>
<proteinExistence type="inferred from homology"/>
<dbReference type="InterPro" id="IPR026739">
    <property type="entry name" value="AP_beta"/>
</dbReference>
<evidence type="ECO:0000313" key="8">
    <source>
        <dbReference type="Proteomes" id="UP000663828"/>
    </source>
</evidence>
<evidence type="ECO:0000256" key="3">
    <source>
        <dbReference type="ARBA" id="ARBA00022448"/>
    </source>
</evidence>
<keyword evidence="8" id="KW-1185">Reference proteome</keyword>
<sequence length="935" mass="107066">MFSTSTTNDYPFNSYDVTITFRSIEDMPKINTNLYSNVYFTAKIDDRISMTSTHQPLTSIVRWDNEEWSVLKVPSNAKLIVNVSCTDEDSIVNEQLGNFEIHNFVNYNAPSDGHVVAGTFGQYNGRFHLTVRSTKSSNETLQLPCCIFDGPCRYSRHESLTVDRFTKRPTNGVSSTWKVQLRRIPYFFPPNQHPPLKPQSRPMYESYTTKMVQQQVPQGQLTSADDLWKSIFFDKSIQNIKPRIFTYIIDDHVWQFSETGYRFFTTVATKHTVLADHSDCIRYAGEFHIRPKFGWSRVNDDWEIVFDNASGTFSPNSDLLVNLKDLMLFNFPGLNIVTYDYKNPLLRDNRLYIALTNMNINERSLTTLSSMNSQGSAGASNPSDEQTEPASTLSFFALDYKKHEDLKQMLDSNKDNLKLEAMRRIIGMIAKGKDAADLFPPVVKNVVSKNMEVKKLVYVYLMRYAEEQQDLALLSIATFQRGLKDPNQLIRASALRVLSSIRVPTIVTIMMLAIRDAVSDMSPYVRKTAANAIAKLYALDPELKDELVLIITKLLADKTILVNGSAVQAFEHVCPERIDLIHKNYRRLCNLLVDIDEWGQVTVLNMLTRYARSQFIDPNKTYEDEQKNFYEDETEKRVDDEEQDEELEKRTYIMDSDHRLLLRCTKPLLQSRNSAVVMAVAQLYYYVAPKSEIQIVAKSLIRLLRHHREIQTIVLKAIASMADKHKNIFEPYLKSFYVHSNDSGLVKRYKLEILTTLANASNISTILREFQTYVLSPDKEFGAQTIHAIGRCASTISDVTEACLNGLVALMSKKDETIVAESVVVVKKLLQINPSQYSEIIKHIVRMVDKVTVPTARASILWLIGEYSDRISKLAPDVLRKMAKSFPDEETIVKHQILNLATKLYVVNAKQTHLLVQYVFNLAKYDTNYDTRDKA</sequence>
<keyword evidence="3" id="KW-0813">Transport</keyword>
<feature type="domain" description="Clathrin/coatomer adaptor adaptin-like N-terminal" evidence="6">
    <location>
        <begin position="402"/>
        <end position="935"/>
    </location>
</feature>
<evidence type="ECO:0000259" key="6">
    <source>
        <dbReference type="Pfam" id="PF01602"/>
    </source>
</evidence>
<protein>
    <recommendedName>
        <fullName evidence="6">Clathrin/coatomer adaptor adaptin-like N-terminal domain-containing protein</fullName>
    </recommendedName>
</protein>
<dbReference type="PANTHER" id="PTHR11134">
    <property type="entry name" value="ADAPTOR COMPLEX SUBUNIT BETA FAMILY MEMBER"/>
    <property type="match status" value="1"/>
</dbReference>
<dbReference type="Pfam" id="PF01602">
    <property type="entry name" value="Adaptin_N"/>
    <property type="match status" value="1"/>
</dbReference>
<evidence type="ECO:0000313" key="7">
    <source>
        <dbReference type="EMBL" id="CAF1019059.1"/>
    </source>
</evidence>
<dbReference type="GO" id="GO:0006886">
    <property type="term" value="P:intracellular protein transport"/>
    <property type="evidence" value="ECO:0007669"/>
    <property type="project" value="InterPro"/>
</dbReference>
<comment type="subcellular location">
    <subcellularLocation>
        <location evidence="1">Endomembrane system</location>
    </subcellularLocation>
</comment>
<comment type="caution">
    <text evidence="7">The sequence shown here is derived from an EMBL/GenBank/DDBJ whole genome shotgun (WGS) entry which is preliminary data.</text>
</comment>
<evidence type="ECO:0000256" key="1">
    <source>
        <dbReference type="ARBA" id="ARBA00004308"/>
    </source>
</evidence>
<dbReference type="GO" id="GO:0012505">
    <property type="term" value="C:endomembrane system"/>
    <property type="evidence" value="ECO:0007669"/>
    <property type="project" value="UniProtKB-SubCell"/>
</dbReference>
<reference evidence="7" key="1">
    <citation type="submission" date="2021-02" db="EMBL/GenBank/DDBJ databases">
        <authorList>
            <person name="Nowell W R."/>
        </authorList>
    </citation>
    <scope>NUCLEOTIDE SEQUENCE</scope>
</reference>